<keyword evidence="3" id="KW-1185">Reference proteome</keyword>
<protein>
    <submittedName>
        <fullName evidence="2">Uncharacterized protein</fullName>
    </submittedName>
</protein>
<dbReference type="InParanoid" id="A0A068VDE6"/>
<gene>
    <name evidence="2" type="ORF">GSCOC_T00013407001</name>
</gene>
<evidence type="ECO:0000313" key="2">
    <source>
        <dbReference type="EMBL" id="CDP18865.1"/>
    </source>
</evidence>
<keyword evidence="1" id="KW-1133">Transmembrane helix</keyword>
<dbReference type="Proteomes" id="UP000295252">
    <property type="component" value="Chromosome II"/>
</dbReference>
<sequence length="44" mass="4646">MKVAEGFNRGKKCGSLGVVNGFTCMLSVAVNIVIIDVSVVKTFL</sequence>
<evidence type="ECO:0000256" key="1">
    <source>
        <dbReference type="SAM" id="Phobius"/>
    </source>
</evidence>
<proteinExistence type="predicted"/>
<keyword evidence="1" id="KW-0472">Membrane</keyword>
<organism evidence="2 3">
    <name type="scientific">Coffea canephora</name>
    <name type="common">Robusta coffee</name>
    <dbReference type="NCBI Taxonomy" id="49390"/>
    <lineage>
        <taxon>Eukaryota</taxon>
        <taxon>Viridiplantae</taxon>
        <taxon>Streptophyta</taxon>
        <taxon>Embryophyta</taxon>
        <taxon>Tracheophyta</taxon>
        <taxon>Spermatophyta</taxon>
        <taxon>Magnoliopsida</taxon>
        <taxon>eudicotyledons</taxon>
        <taxon>Gunneridae</taxon>
        <taxon>Pentapetalae</taxon>
        <taxon>asterids</taxon>
        <taxon>lamiids</taxon>
        <taxon>Gentianales</taxon>
        <taxon>Rubiaceae</taxon>
        <taxon>Ixoroideae</taxon>
        <taxon>Gardenieae complex</taxon>
        <taxon>Bertiereae - Coffeeae clade</taxon>
        <taxon>Coffeeae</taxon>
        <taxon>Coffea</taxon>
    </lineage>
</organism>
<name>A0A068VDE6_COFCA</name>
<dbReference type="AlphaFoldDB" id="A0A068VDE6"/>
<accession>A0A068VDE6</accession>
<dbReference type="Gramene" id="CDP18865">
    <property type="protein sequence ID" value="CDP18865"/>
    <property type="gene ID" value="GSCOC_T00013407001"/>
</dbReference>
<feature type="transmembrane region" description="Helical" evidence="1">
    <location>
        <begin position="12"/>
        <end position="35"/>
    </location>
</feature>
<reference evidence="3" key="1">
    <citation type="journal article" date="2014" name="Science">
        <title>The coffee genome provides insight into the convergent evolution of caffeine biosynthesis.</title>
        <authorList>
            <person name="Denoeud F."/>
            <person name="Carretero-Paulet L."/>
            <person name="Dereeper A."/>
            <person name="Droc G."/>
            <person name="Guyot R."/>
            <person name="Pietrella M."/>
            <person name="Zheng C."/>
            <person name="Alberti A."/>
            <person name="Anthony F."/>
            <person name="Aprea G."/>
            <person name="Aury J.M."/>
            <person name="Bento P."/>
            <person name="Bernard M."/>
            <person name="Bocs S."/>
            <person name="Campa C."/>
            <person name="Cenci A."/>
            <person name="Combes M.C."/>
            <person name="Crouzillat D."/>
            <person name="Da Silva C."/>
            <person name="Daddiego L."/>
            <person name="De Bellis F."/>
            <person name="Dussert S."/>
            <person name="Garsmeur O."/>
            <person name="Gayraud T."/>
            <person name="Guignon V."/>
            <person name="Jahn K."/>
            <person name="Jamilloux V."/>
            <person name="Joet T."/>
            <person name="Labadie K."/>
            <person name="Lan T."/>
            <person name="Leclercq J."/>
            <person name="Lepelley M."/>
            <person name="Leroy T."/>
            <person name="Li L.T."/>
            <person name="Librado P."/>
            <person name="Lopez L."/>
            <person name="Munoz A."/>
            <person name="Noel B."/>
            <person name="Pallavicini A."/>
            <person name="Perrotta G."/>
            <person name="Poncet V."/>
            <person name="Pot D."/>
            <person name="Priyono X."/>
            <person name="Rigoreau M."/>
            <person name="Rouard M."/>
            <person name="Rozas J."/>
            <person name="Tranchant-Dubreuil C."/>
            <person name="VanBuren R."/>
            <person name="Zhang Q."/>
            <person name="Andrade A.C."/>
            <person name="Argout X."/>
            <person name="Bertrand B."/>
            <person name="de Kochko A."/>
            <person name="Graziosi G."/>
            <person name="Henry R.J."/>
            <person name="Jayarama X."/>
            <person name="Ming R."/>
            <person name="Nagai C."/>
            <person name="Rounsley S."/>
            <person name="Sankoff D."/>
            <person name="Giuliano G."/>
            <person name="Albert V.A."/>
            <person name="Wincker P."/>
            <person name="Lashermes P."/>
        </authorList>
    </citation>
    <scope>NUCLEOTIDE SEQUENCE [LARGE SCALE GENOMIC DNA]</scope>
    <source>
        <strain evidence="3">cv. DH200-94</strain>
    </source>
</reference>
<evidence type="ECO:0000313" key="3">
    <source>
        <dbReference type="Proteomes" id="UP000295252"/>
    </source>
</evidence>
<keyword evidence="1" id="KW-0812">Transmembrane</keyword>
<dbReference type="EMBL" id="HG739381">
    <property type="protein sequence ID" value="CDP18865.1"/>
    <property type="molecule type" value="Genomic_DNA"/>
</dbReference>